<dbReference type="SUPFAM" id="SSF74650">
    <property type="entry name" value="Galactose mutarotase-like"/>
    <property type="match status" value="1"/>
</dbReference>
<evidence type="ECO:0000256" key="4">
    <source>
        <dbReference type="ARBA" id="ARBA00023295"/>
    </source>
</evidence>
<evidence type="ECO:0000256" key="2">
    <source>
        <dbReference type="ARBA" id="ARBA00022723"/>
    </source>
</evidence>
<dbReference type="FunFam" id="1.20.1270.50:FF:000004">
    <property type="entry name" value="alpha-mannosidase 2C1 isoform X1"/>
    <property type="match status" value="1"/>
</dbReference>
<keyword evidence="3" id="KW-0378">Hydrolase</keyword>
<evidence type="ECO:0000313" key="7">
    <source>
        <dbReference type="Proteomes" id="UP000179935"/>
    </source>
</evidence>
<proteinExistence type="inferred from homology"/>
<keyword evidence="2" id="KW-0479">Metal-binding</keyword>
<organism evidence="6 7">
    <name type="scientific">Streptomyces colonosanans</name>
    <dbReference type="NCBI Taxonomy" id="1428652"/>
    <lineage>
        <taxon>Bacteria</taxon>
        <taxon>Bacillati</taxon>
        <taxon>Actinomycetota</taxon>
        <taxon>Actinomycetes</taxon>
        <taxon>Kitasatosporales</taxon>
        <taxon>Streptomycetaceae</taxon>
        <taxon>Streptomyces</taxon>
    </lineage>
</organism>
<gene>
    <name evidence="6" type="ORF">BIV24_10015</name>
</gene>
<dbReference type="InterPro" id="IPR000602">
    <property type="entry name" value="Glyco_hydro_38_N"/>
</dbReference>
<dbReference type="AlphaFoldDB" id="A0A1S2PMK0"/>
<evidence type="ECO:0000313" key="6">
    <source>
        <dbReference type="EMBL" id="OIJ94842.1"/>
    </source>
</evidence>
<dbReference type="Pfam" id="PF09261">
    <property type="entry name" value="Alpha-mann_mid"/>
    <property type="match status" value="1"/>
</dbReference>
<dbReference type="OrthoDB" id="9772207at2"/>
<dbReference type="GO" id="GO:0006013">
    <property type="term" value="P:mannose metabolic process"/>
    <property type="evidence" value="ECO:0007669"/>
    <property type="project" value="InterPro"/>
</dbReference>
<dbReference type="Gene3D" id="3.20.110.10">
    <property type="entry name" value="Glycoside hydrolase 38, N terminal domain"/>
    <property type="match status" value="1"/>
</dbReference>
<dbReference type="InterPro" id="IPR028995">
    <property type="entry name" value="Glyco_hydro_57/38_cen_sf"/>
</dbReference>
<dbReference type="SUPFAM" id="SSF88688">
    <property type="entry name" value="Families 57/38 glycoside transferase middle domain"/>
    <property type="match status" value="1"/>
</dbReference>
<comment type="caution">
    <text evidence="6">The sequence shown here is derived from an EMBL/GenBank/DDBJ whole genome shotgun (WGS) entry which is preliminary data.</text>
</comment>
<dbReference type="Pfam" id="PF07748">
    <property type="entry name" value="Glyco_hydro_38C"/>
    <property type="match status" value="1"/>
</dbReference>
<dbReference type="InterPro" id="IPR015341">
    <property type="entry name" value="Glyco_hydro_38_cen"/>
</dbReference>
<dbReference type="InterPro" id="IPR011682">
    <property type="entry name" value="Glyco_hydro_38_C"/>
</dbReference>
<dbReference type="InterPro" id="IPR037094">
    <property type="entry name" value="Glyco_hydro_38_cen_sf"/>
</dbReference>
<dbReference type="Gene3D" id="1.20.1270.50">
    <property type="entry name" value="Glycoside hydrolase family 38, central domain"/>
    <property type="match status" value="1"/>
</dbReference>
<protein>
    <submittedName>
        <fullName evidence="6">Alpha-mannosidase</fullName>
    </submittedName>
</protein>
<keyword evidence="7" id="KW-1185">Reference proteome</keyword>
<comment type="similarity">
    <text evidence="1">Belongs to the glycosyl hydrolase 38 family.</text>
</comment>
<dbReference type="SMART" id="SM00872">
    <property type="entry name" value="Alpha-mann_mid"/>
    <property type="match status" value="1"/>
</dbReference>
<evidence type="ECO:0000259" key="5">
    <source>
        <dbReference type="SMART" id="SM00872"/>
    </source>
</evidence>
<dbReference type="STRING" id="1428652.BIV24_10015"/>
<reference evidence="6 7" key="1">
    <citation type="submission" date="2016-10" db="EMBL/GenBank/DDBJ databases">
        <title>Genome sequence of Streptomyces sp. MUSC 93.</title>
        <authorList>
            <person name="Lee L.-H."/>
            <person name="Ser H.-L."/>
            <person name="Law J.W.-F."/>
        </authorList>
    </citation>
    <scope>NUCLEOTIDE SEQUENCE [LARGE SCALE GENOMIC DNA]</scope>
    <source>
        <strain evidence="6 7">MUSC 93</strain>
    </source>
</reference>
<dbReference type="InterPro" id="IPR011330">
    <property type="entry name" value="Glyco_hydro/deAcase_b/a-brl"/>
</dbReference>
<dbReference type="Gene3D" id="2.70.98.30">
    <property type="entry name" value="Golgi alpha-mannosidase II, domain 4"/>
    <property type="match status" value="1"/>
</dbReference>
<dbReference type="EMBL" id="MLYP01000026">
    <property type="protein sequence ID" value="OIJ94842.1"/>
    <property type="molecule type" value="Genomic_DNA"/>
</dbReference>
<keyword evidence="4" id="KW-0326">Glycosidase</keyword>
<dbReference type="PANTHER" id="PTHR46017">
    <property type="entry name" value="ALPHA-MANNOSIDASE 2C1"/>
    <property type="match status" value="1"/>
</dbReference>
<evidence type="ECO:0000256" key="3">
    <source>
        <dbReference type="ARBA" id="ARBA00022801"/>
    </source>
</evidence>
<feature type="domain" description="Glycoside hydrolase family 38 central" evidence="5">
    <location>
        <begin position="519"/>
        <end position="598"/>
    </location>
</feature>
<dbReference type="CDD" id="cd10789">
    <property type="entry name" value="GH38N_AMII_ER_cytosolic"/>
    <property type="match status" value="1"/>
</dbReference>
<sequence length="1019" mass="112458">MHDERRRIEQRVARVHNQRIRPAIYAASVPCTVEAWQAPGEPVPFAEAAAAPYRPFAMDTPWGPPWGTTWFRMRGQVPGEWAGRRVEAVIDLGFVGDWPGNQAEALVHLPDGTPLKAVNPLNQYVPIANPAKGGEEVQYLVEAASNPGILADDFVRPTPFGDVLTAGDKPLYTFRRADIAILDEQVWHLDLDLQVLRELMVELDEHDPRRHEIMHALDRAVDLLDLDDISGSAADVRAALRPVLAKPAHAGAHTVSGVGHAHIDTAWLWPIRETKRKTSRTFSNVTSLADEYEEFVFACSQAQQYAWVRDTYPHVWARIQESVKKGQWAPVGGMWVEADGNLPGGEALARQLVHGKRFFIEHFGIETKGVWLPDSFGYTAAYPQLAKLAGNEWFLTQKISWNQTNAFPHHTFWWEGIDGTRIFTHFPPVDTYNARFSGEEMSRAVRNHREKGRATRSLAPFGYGDGGGGPTREIMERARRLKDLEGSPKVVVEHPDAFFKAAREEYPDAPVWAGELYLELHRATYTTQARTKQGNRRSEHRLREAELWATTAALHAPGYAYPYEKLDRLWKTVLLHQFHDILPGSSIAWVHREAEAEYARVAGELGELTAEAVAALGTGGTRVFNTSPYDRAEVVRTAEDAPVYVKVPASGSAPLAAAEPPRPVTVTGRVLDNGLVRVEVADDGALASVTDLRAGGREVLAGKGNLLRLHTDLPNYWDAWDIDKHYKNRYTDLLDAESVTVAEQDPLVGAIRVERSFGKGSKITQTITVRAGSPRIDIETDLDWHETEKILKAGFPVDIRAPLSSAEIQFGHVQRPTHTNTSWEAARFEVSGHRWVHIGEPGYGVAVINDSTYGHDVSRTVREDGGTTTTVRLSLVRAPRIPDPGADQGRHRFTYSLLPGASIEDAVAEGYALNLPLRVADAAGAPEPVVSVDGEGVTVEAVKLADDASGDVVVRLYESRGGRATGTLRTGFPLAGAHITDLLERPLEEAVADGDAVAVALRPFQILTLRLQRATADRP</sequence>
<dbReference type="FunFam" id="3.20.110.10:FF:000002">
    <property type="entry name" value="alpha-mannosidase 2C1 isoform X1"/>
    <property type="match status" value="1"/>
</dbReference>
<dbReference type="GO" id="GO:0046872">
    <property type="term" value="F:metal ion binding"/>
    <property type="evidence" value="ECO:0007669"/>
    <property type="project" value="UniProtKB-KW"/>
</dbReference>
<name>A0A1S2PMK0_9ACTN</name>
<accession>A0A1S2PMK0</accession>
<dbReference type="InterPro" id="IPR027291">
    <property type="entry name" value="Glyco_hydro_38_N_sf"/>
</dbReference>
<dbReference type="Proteomes" id="UP000179935">
    <property type="component" value="Unassembled WGS sequence"/>
</dbReference>
<dbReference type="SUPFAM" id="SSF88713">
    <property type="entry name" value="Glycoside hydrolase/deacetylase"/>
    <property type="match status" value="1"/>
</dbReference>
<dbReference type="GO" id="GO:0009313">
    <property type="term" value="P:oligosaccharide catabolic process"/>
    <property type="evidence" value="ECO:0007669"/>
    <property type="project" value="TreeGrafter"/>
</dbReference>
<dbReference type="RefSeq" id="WP_071365873.1">
    <property type="nucleotide sequence ID" value="NZ_MLYP01000026.1"/>
</dbReference>
<dbReference type="GO" id="GO:0030246">
    <property type="term" value="F:carbohydrate binding"/>
    <property type="evidence" value="ECO:0007669"/>
    <property type="project" value="InterPro"/>
</dbReference>
<dbReference type="Pfam" id="PF01074">
    <property type="entry name" value="Glyco_hydro_38N"/>
    <property type="match status" value="1"/>
</dbReference>
<dbReference type="GO" id="GO:0004559">
    <property type="term" value="F:alpha-mannosidase activity"/>
    <property type="evidence" value="ECO:0007669"/>
    <property type="project" value="InterPro"/>
</dbReference>
<dbReference type="Pfam" id="PF22907">
    <property type="entry name" value="Ams1-like_1st"/>
    <property type="match status" value="1"/>
</dbReference>
<dbReference type="InterPro" id="IPR054723">
    <property type="entry name" value="Ams1-like_N"/>
</dbReference>
<dbReference type="InterPro" id="IPR041147">
    <property type="entry name" value="GH38_C"/>
</dbReference>
<dbReference type="Pfam" id="PF17677">
    <property type="entry name" value="Glyco_hydro38C2"/>
    <property type="match status" value="1"/>
</dbReference>
<evidence type="ECO:0000256" key="1">
    <source>
        <dbReference type="ARBA" id="ARBA00009792"/>
    </source>
</evidence>
<dbReference type="PANTHER" id="PTHR46017:SF1">
    <property type="entry name" value="ALPHA-MANNOSIDASE 2C1"/>
    <property type="match status" value="1"/>
</dbReference>
<dbReference type="InterPro" id="IPR011013">
    <property type="entry name" value="Gal_mutarotase_sf_dom"/>
</dbReference>